<evidence type="ECO:0000313" key="3">
    <source>
        <dbReference type="Proteomes" id="UP000244904"/>
    </source>
</evidence>
<evidence type="ECO:0000313" key="2">
    <source>
        <dbReference type="EMBL" id="SPF80089.1"/>
    </source>
</evidence>
<feature type="transmembrane region" description="Helical" evidence="1">
    <location>
        <begin position="6"/>
        <end position="26"/>
    </location>
</feature>
<dbReference type="AlphaFoldDB" id="A0A2R8AW43"/>
<name>A0A2R8AW43_9RHOB</name>
<keyword evidence="3" id="KW-1185">Reference proteome</keyword>
<keyword evidence="1" id="KW-0812">Transmembrane</keyword>
<protein>
    <recommendedName>
        <fullName evidence="4">Flagellar biosynthetic protein FliO</fullName>
    </recommendedName>
</protein>
<keyword evidence="1" id="KW-0472">Membrane</keyword>
<dbReference type="RefSeq" id="WP_108885967.1">
    <property type="nucleotide sequence ID" value="NZ_OMOJ01000003.1"/>
</dbReference>
<reference evidence="3" key="1">
    <citation type="submission" date="2018-03" db="EMBL/GenBank/DDBJ databases">
        <authorList>
            <person name="Rodrigo-Torres L."/>
            <person name="Arahal R. D."/>
            <person name="Lucena T."/>
        </authorList>
    </citation>
    <scope>NUCLEOTIDE SEQUENCE [LARGE SCALE GENOMIC DNA]</scope>
    <source>
        <strain evidence="3">CECT 8871</strain>
    </source>
</reference>
<gene>
    <name evidence="2" type="ORF">PRI8871_01891</name>
</gene>
<evidence type="ECO:0000256" key="1">
    <source>
        <dbReference type="SAM" id="Phobius"/>
    </source>
</evidence>
<proteinExistence type="predicted"/>
<keyword evidence="1" id="KW-1133">Transmembrane helix</keyword>
<organism evidence="2 3">
    <name type="scientific">Pseudoprimorskyibacter insulae</name>
    <dbReference type="NCBI Taxonomy" id="1695997"/>
    <lineage>
        <taxon>Bacteria</taxon>
        <taxon>Pseudomonadati</taxon>
        <taxon>Pseudomonadota</taxon>
        <taxon>Alphaproteobacteria</taxon>
        <taxon>Rhodobacterales</taxon>
        <taxon>Paracoccaceae</taxon>
        <taxon>Pseudoprimorskyibacter</taxon>
    </lineage>
</organism>
<dbReference type="EMBL" id="OMOJ01000003">
    <property type="protein sequence ID" value="SPF80089.1"/>
    <property type="molecule type" value="Genomic_DNA"/>
</dbReference>
<sequence length="89" mass="9683">METLSPDRLIIVLLFLGALLALRYYVTRNRDVLSKKISGDRRLKLCEALPINGGRVYLLEADGERLCVVAGGKGAPTVVQLGTAQEVQS</sequence>
<dbReference type="Proteomes" id="UP000244904">
    <property type="component" value="Unassembled WGS sequence"/>
</dbReference>
<accession>A0A2R8AW43</accession>
<evidence type="ECO:0008006" key="4">
    <source>
        <dbReference type="Google" id="ProtNLM"/>
    </source>
</evidence>